<feature type="compositionally biased region" description="Basic residues" evidence="1">
    <location>
        <begin position="43"/>
        <end position="56"/>
    </location>
</feature>
<dbReference type="EMBL" id="CADCVQ010000160">
    <property type="protein sequence ID" value="CAA9528101.1"/>
    <property type="molecule type" value="Genomic_DNA"/>
</dbReference>
<feature type="compositionally biased region" description="Polar residues" evidence="1">
    <location>
        <begin position="174"/>
        <end position="184"/>
    </location>
</feature>
<dbReference type="AlphaFoldDB" id="A0A6J4TNK6"/>
<proteinExistence type="predicted"/>
<sequence length="184" mass="20439">EAESRAVPVVWAGAAIGGRGERVGAGRHPRAQPKVRASWNRDQRRRRRLHPAHREHRPSADSPFDARRVARSAQRAAGLERPDYHGVRRSRWTGAPRIPRDRHPDQRPGPAGVRGSGPGEASGHGPSRGHGVRSTWALRERNHDGDRRRGHRADPARRRRACPSQAADAHPLGSPTQRSRVLEV</sequence>
<protein>
    <submittedName>
        <fullName evidence="2">Uncharacterized protein</fullName>
    </submittedName>
</protein>
<feature type="compositionally biased region" description="Basic and acidic residues" evidence="1">
    <location>
        <begin position="138"/>
        <end position="156"/>
    </location>
</feature>
<feature type="region of interest" description="Disordered" evidence="1">
    <location>
        <begin position="15"/>
        <end position="184"/>
    </location>
</feature>
<name>A0A6J4TNK6_9ACTN</name>
<accession>A0A6J4TNK6</accession>
<evidence type="ECO:0000256" key="1">
    <source>
        <dbReference type="SAM" id="MobiDB-lite"/>
    </source>
</evidence>
<gene>
    <name evidence="2" type="ORF">AVDCRST_MAG67-4229</name>
</gene>
<feature type="non-terminal residue" evidence="2">
    <location>
        <position position="184"/>
    </location>
</feature>
<feature type="non-terminal residue" evidence="2">
    <location>
        <position position="1"/>
    </location>
</feature>
<feature type="compositionally biased region" description="Gly residues" evidence="1">
    <location>
        <begin position="112"/>
        <end position="128"/>
    </location>
</feature>
<evidence type="ECO:0000313" key="2">
    <source>
        <dbReference type="EMBL" id="CAA9528101.1"/>
    </source>
</evidence>
<organism evidence="2">
    <name type="scientific">uncultured Solirubrobacteraceae bacterium</name>
    <dbReference type="NCBI Taxonomy" id="1162706"/>
    <lineage>
        <taxon>Bacteria</taxon>
        <taxon>Bacillati</taxon>
        <taxon>Actinomycetota</taxon>
        <taxon>Thermoleophilia</taxon>
        <taxon>Solirubrobacterales</taxon>
        <taxon>Solirubrobacteraceae</taxon>
        <taxon>environmental samples</taxon>
    </lineage>
</organism>
<reference evidence="2" key="1">
    <citation type="submission" date="2020-02" db="EMBL/GenBank/DDBJ databases">
        <authorList>
            <person name="Meier V. D."/>
        </authorList>
    </citation>
    <scope>NUCLEOTIDE SEQUENCE</scope>
    <source>
        <strain evidence="2">AVDCRST_MAG67</strain>
    </source>
</reference>